<gene>
    <name evidence="2" type="ORF">J2W49_001908</name>
</gene>
<proteinExistence type="predicted"/>
<evidence type="ECO:0000313" key="3">
    <source>
        <dbReference type="Proteomes" id="UP001265700"/>
    </source>
</evidence>
<sequence length="412" mass="44373">MPSAALRMGASLAPRQRPPHRHETGTPAAQVAAARAQGQREQLAPAEVSVAAYLLARTATGRTVDDRGTVRSLVDGQQAVDAGVSALPLGRGNVHADLRASAGEAYVAVQVQRDATAFLGRSMDFSPPDDAAIASRGINKNMALLRQCWPADFGEKLREHFPSEAAAEQAKDFLAKVVAARYYGAGNCGEHARVVADARAAADEPPAMTRIAKSDYMDHAWAESIGSDARLRNDDVIMDGWMRTVAHLREDSYTGFVANETRWQFDAQQARWLATVADHALQGLANHDALRSLTRASEGVWREKSESEDVSQAAYGRVPPNLRGDFLGEARRRTTSWPEQSLFIELAGAVRSMGKPVALATSLEVAGPVLQAFDQLLNQPTYGIVGPDVRRAVEPEPPAAPSRSDPAPTAER</sequence>
<accession>A0ABU1WKY6</accession>
<feature type="region of interest" description="Disordered" evidence="1">
    <location>
        <begin position="388"/>
        <end position="412"/>
    </location>
</feature>
<dbReference type="RefSeq" id="WP_310314853.1">
    <property type="nucleotide sequence ID" value="NZ_JAVDWU010000003.1"/>
</dbReference>
<protein>
    <submittedName>
        <fullName evidence="2">Uncharacterized protein</fullName>
    </submittedName>
</protein>
<name>A0ABU1WKY6_9BURK</name>
<evidence type="ECO:0000256" key="1">
    <source>
        <dbReference type="SAM" id="MobiDB-lite"/>
    </source>
</evidence>
<dbReference type="EMBL" id="JAVDWU010000003">
    <property type="protein sequence ID" value="MDR7149953.1"/>
    <property type="molecule type" value="Genomic_DNA"/>
</dbReference>
<comment type="caution">
    <text evidence="2">The sequence shown here is derived from an EMBL/GenBank/DDBJ whole genome shotgun (WGS) entry which is preliminary data.</text>
</comment>
<reference evidence="2 3" key="1">
    <citation type="submission" date="2023-07" db="EMBL/GenBank/DDBJ databases">
        <title>Sorghum-associated microbial communities from plants grown in Nebraska, USA.</title>
        <authorList>
            <person name="Schachtman D."/>
        </authorList>
    </citation>
    <scope>NUCLEOTIDE SEQUENCE [LARGE SCALE GENOMIC DNA]</scope>
    <source>
        <strain evidence="2 3">4249</strain>
    </source>
</reference>
<keyword evidence="3" id="KW-1185">Reference proteome</keyword>
<evidence type="ECO:0000313" key="2">
    <source>
        <dbReference type="EMBL" id="MDR7149953.1"/>
    </source>
</evidence>
<dbReference type="Proteomes" id="UP001265700">
    <property type="component" value="Unassembled WGS sequence"/>
</dbReference>
<organism evidence="2 3">
    <name type="scientific">Hydrogenophaga palleronii</name>
    <dbReference type="NCBI Taxonomy" id="65655"/>
    <lineage>
        <taxon>Bacteria</taxon>
        <taxon>Pseudomonadati</taxon>
        <taxon>Pseudomonadota</taxon>
        <taxon>Betaproteobacteria</taxon>
        <taxon>Burkholderiales</taxon>
        <taxon>Comamonadaceae</taxon>
        <taxon>Hydrogenophaga</taxon>
    </lineage>
</organism>
<feature type="compositionally biased region" description="Low complexity" evidence="1">
    <location>
        <begin position="401"/>
        <end position="412"/>
    </location>
</feature>
<feature type="region of interest" description="Disordered" evidence="1">
    <location>
        <begin position="1"/>
        <end position="26"/>
    </location>
</feature>